<dbReference type="PROSITE" id="PS50181">
    <property type="entry name" value="FBOX"/>
    <property type="match status" value="1"/>
</dbReference>
<protein>
    <submittedName>
        <fullName evidence="5">Ankyrin repeat protein</fullName>
    </submittedName>
</protein>
<dbReference type="Pfam" id="PF13637">
    <property type="entry name" value="Ank_4"/>
    <property type="match status" value="1"/>
</dbReference>
<dbReference type="InterPro" id="IPR002110">
    <property type="entry name" value="Ankyrin_rpt"/>
</dbReference>
<dbReference type="AlphaFoldDB" id="A1CI45"/>
<dbReference type="VEuPathDB" id="FungiDB:ACLA_050220"/>
<dbReference type="SUPFAM" id="SSF48403">
    <property type="entry name" value="Ankyrin repeat"/>
    <property type="match status" value="1"/>
</dbReference>
<organism evidence="5 6">
    <name type="scientific">Aspergillus clavatus (strain ATCC 1007 / CBS 513.65 / DSM 816 / NCTC 3887 / NRRL 1 / QM 1276 / 107)</name>
    <dbReference type="NCBI Taxonomy" id="344612"/>
    <lineage>
        <taxon>Eukaryota</taxon>
        <taxon>Fungi</taxon>
        <taxon>Dikarya</taxon>
        <taxon>Ascomycota</taxon>
        <taxon>Pezizomycotina</taxon>
        <taxon>Eurotiomycetes</taxon>
        <taxon>Eurotiomycetidae</taxon>
        <taxon>Eurotiales</taxon>
        <taxon>Aspergillaceae</taxon>
        <taxon>Aspergillus</taxon>
        <taxon>Aspergillus subgen. Fumigati</taxon>
    </lineage>
</organism>
<feature type="repeat" description="ANK" evidence="3">
    <location>
        <begin position="194"/>
        <end position="226"/>
    </location>
</feature>
<dbReference type="OrthoDB" id="4454093at2759"/>
<reference evidence="5 6" key="1">
    <citation type="journal article" date="2008" name="PLoS Genet.">
        <title>Genomic islands in the pathogenic filamentous fungus Aspergillus fumigatus.</title>
        <authorList>
            <person name="Fedorova N.D."/>
            <person name="Khaldi N."/>
            <person name="Joardar V.S."/>
            <person name="Maiti R."/>
            <person name="Amedeo P."/>
            <person name="Anderson M.J."/>
            <person name="Crabtree J."/>
            <person name="Silva J.C."/>
            <person name="Badger J.H."/>
            <person name="Albarraq A."/>
            <person name="Angiuoli S."/>
            <person name="Bussey H."/>
            <person name="Bowyer P."/>
            <person name="Cotty P.J."/>
            <person name="Dyer P.S."/>
            <person name="Egan A."/>
            <person name="Galens K."/>
            <person name="Fraser-Liggett C.M."/>
            <person name="Haas B.J."/>
            <person name="Inman J.M."/>
            <person name="Kent R."/>
            <person name="Lemieux S."/>
            <person name="Malavazi I."/>
            <person name="Orvis J."/>
            <person name="Roemer T."/>
            <person name="Ronning C.M."/>
            <person name="Sundaram J.P."/>
            <person name="Sutton G."/>
            <person name="Turner G."/>
            <person name="Venter J.C."/>
            <person name="White O.R."/>
            <person name="Whitty B.R."/>
            <person name="Youngman P."/>
            <person name="Wolfe K.H."/>
            <person name="Goldman G.H."/>
            <person name="Wortman J.R."/>
            <person name="Jiang B."/>
            <person name="Denning D.W."/>
            <person name="Nierman W.C."/>
        </authorList>
    </citation>
    <scope>NUCLEOTIDE SEQUENCE [LARGE SCALE GENOMIC DNA]</scope>
    <source>
        <strain evidence="6">ATCC 1007 / CBS 513.65 / DSM 816 / NCTC 3887 / NRRL 1</strain>
    </source>
</reference>
<dbReference type="STRING" id="344612.A1CI45"/>
<dbReference type="eggNOG" id="KOG0504">
    <property type="taxonomic scope" value="Eukaryota"/>
</dbReference>
<feature type="repeat" description="ANK" evidence="3">
    <location>
        <begin position="123"/>
        <end position="155"/>
    </location>
</feature>
<sequence>MSLDNLPPELILLISDHLDSKPLNALIQTASYFARLLDPVLQDRVLAKSEYQQNLLVRAAKLGHEATIRKIHKRAQHRKKEICTPIMIEMLMWATTYQHTQLMEYILRGMNTDVNSMSDVNGERRTPLHEAAQKGYEASTRKLLELGADIDALDEAGRSALHFAVEDPCQERSTAVLELTLEHGANTEVGELYVGNKPLHWAITDKVWDGMEVLLDHGADIEACNGRGETALHVAAAGGTYSSVALLNRRGSDIFALTNAGHTCLDLAGTRFVADYLQELGALTGKELRDLVSVPSLVPRSGPK</sequence>
<dbReference type="Proteomes" id="UP000006701">
    <property type="component" value="Unassembled WGS sequence"/>
</dbReference>
<keyword evidence="6" id="KW-1185">Reference proteome</keyword>
<proteinExistence type="predicted"/>
<feature type="repeat" description="ANK" evidence="3">
    <location>
        <begin position="156"/>
        <end position="192"/>
    </location>
</feature>
<evidence type="ECO:0000256" key="2">
    <source>
        <dbReference type="ARBA" id="ARBA00023043"/>
    </source>
</evidence>
<dbReference type="InterPro" id="IPR001810">
    <property type="entry name" value="F-box_dom"/>
</dbReference>
<accession>A1CI45</accession>
<dbReference type="PROSITE" id="PS50088">
    <property type="entry name" value="ANK_REPEAT"/>
    <property type="match status" value="4"/>
</dbReference>
<evidence type="ECO:0000259" key="4">
    <source>
        <dbReference type="PROSITE" id="PS50181"/>
    </source>
</evidence>
<evidence type="ECO:0000313" key="6">
    <source>
        <dbReference type="Proteomes" id="UP000006701"/>
    </source>
</evidence>
<dbReference type="KEGG" id="act:ACLA_050220"/>
<dbReference type="PANTHER" id="PTHR24171">
    <property type="entry name" value="ANKYRIN REPEAT DOMAIN-CONTAINING PROTEIN 39-RELATED"/>
    <property type="match status" value="1"/>
</dbReference>
<dbReference type="InterPro" id="IPR036770">
    <property type="entry name" value="Ankyrin_rpt-contain_sf"/>
</dbReference>
<dbReference type="GeneID" id="4703755"/>
<keyword evidence="2 3" id="KW-0040">ANK repeat</keyword>
<evidence type="ECO:0000256" key="1">
    <source>
        <dbReference type="ARBA" id="ARBA00022737"/>
    </source>
</evidence>
<evidence type="ECO:0000256" key="3">
    <source>
        <dbReference type="PROSITE-ProRule" id="PRU00023"/>
    </source>
</evidence>
<name>A1CI45_ASPCL</name>
<dbReference type="Gene3D" id="1.25.40.20">
    <property type="entry name" value="Ankyrin repeat-containing domain"/>
    <property type="match status" value="2"/>
</dbReference>
<gene>
    <name evidence="5" type="ORF">ACLA_050220</name>
</gene>
<feature type="domain" description="F-box" evidence="4">
    <location>
        <begin position="1"/>
        <end position="49"/>
    </location>
</feature>
<dbReference type="Pfam" id="PF12796">
    <property type="entry name" value="Ank_2"/>
    <property type="match status" value="1"/>
</dbReference>
<dbReference type="HOGENOM" id="CLU_806957_0_0_1"/>
<dbReference type="PROSITE" id="PS50297">
    <property type="entry name" value="ANK_REP_REGION"/>
    <property type="match status" value="3"/>
</dbReference>
<evidence type="ECO:0000313" key="5">
    <source>
        <dbReference type="EMBL" id="EAW10550.1"/>
    </source>
</evidence>
<dbReference type="EMBL" id="DS027054">
    <property type="protein sequence ID" value="EAW10550.1"/>
    <property type="molecule type" value="Genomic_DNA"/>
</dbReference>
<dbReference type="SMART" id="SM00248">
    <property type="entry name" value="ANK"/>
    <property type="match status" value="5"/>
</dbReference>
<feature type="repeat" description="ANK" evidence="3">
    <location>
        <begin position="227"/>
        <end position="259"/>
    </location>
</feature>
<keyword evidence="1" id="KW-0677">Repeat</keyword>
<dbReference type="RefSeq" id="XP_001271976.1">
    <property type="nucleotide sequence ID" value="XM_001271975.1"/>
</dbReference>